<dbReference type="RefSeq" id="WP_189257445.1">
    <property type="nucleotide sequence ID" value="NZ_BMRE01000036.1"/>
</dbReference>
<dbReference type="EMBL" id="BMRE01000036">
    <property type="protein sequence ID" value="GGU62823.1"/>
    <property type="molecule type" value="Genomic_DNA"/>
</dbReference>
<comment type="caution">
    <text evidence="3">The sequence shown here is derived from an EMBL/GenBank/DDBJ whole genome shotgun (WGS) entry which is preliminary data.</text>
</comment>
<keyword evidence="4" id="KW-1185">Reference proteome</keyword>
<keyword evidence="2" id="KW-0472">Membrane</keyword>
<keyword evidence="2" id="KW-1133">Transmembrane helix</keyword>
<reference evidence="4" key="1">
    <citation type="journal article" date="2019" name="Int. J. Syst. Evol. Microbiol.">
        <title>The Global Catalogue of Microorganisms (GCM) 10K type strain sequencing project: providing services to taxonomists for standard genome sequencing and annotation.</title>
        <authorList>
            <consortium name="The Broad Institute Genomics Platform"/>
            <consortium name="The Broad Institute Genome Sequencing Center for Infectious Disease"/>
            <person name="Wu L."/>
            <person name="Ma J."/>
        </authorList>
    </citation>
    <scope>NUCLEOTIDE SEQUENCE [LARGE SCALE GENOMIC DNA]</scope>
    <source>
        <strain evidence="4">JCM 3296</strain>
    </source>
</reference>
<keyword evidence="2" id="KW-0812">Transmembrane</keyword>
<evidence type="ECO:0000256" key="2">
    <source>
        <dbReference type="SAM" id="Phobius"/>
    </source>
</evidence>
<gene>
    <name evidence="3" type="ORF">GCM10010178_63640</name>
</gene>
<proteinExistence type="predicted"/>
<sequence length="307" mass="33348">MNDTEQLVKDALGKLAERTPHPGPTLNALRRKRKRPRNVFLISVAGMAAVAVLIFAGVIASDRYTPPSGNDAAAALIPGNGQSVALKYAPHWLPTGYVENFRLVDREVHRVWVPEGAKGFPFTDGGPQIALIAGGDQPEGVDWQDTTVRGLKAKIALRDQTAELVWHAQDLLKVSVRGFPDARQVALQVAESVRADSKVVHRAAFKLDGRYADHTWGSKPADWEAMSIWKNQVSVHVGTLPPQLVGDTKPVVVRGREGLRTEKGVAVFDGSVWIWATAESNTDLVVEAVNKVELVPSPDTSWIGKGL</sequence>
<evidence type="ECO:0000256" key="1">
    <source>
        <dbReference type="SAM" id="MobiDB-lite"/>
    </source>
</evidence>
<evidence type="ECO:0000313" key="4">
    <source>
        <dbReference type="Proteomes" id="UP000649573"/>
    </source>
</evidence>
<evidence type="ECO:0008006" key="5">
    <source>
        <dbReference type="Google" id="ProtNLM"/>
    </source>
</evidence>
<feature type="region of interest" description="Disordered" evidence="1">
    <location>
        <begin position="9"/>
        <end position="28"/>
    </location>
</feature>
<feature type="compositionally biased region" description="Basic and acidic residues" evidence="1">
    <location>
        <begin position="9"/>
        <end position="20"/>
    </location>
</feature>
<dbReference type="Proteomes" id="UP000649573">
    <property type="component" value="Unassembled WGS sequence"/>
</dbReference>
<organism evidence="3 4">
    <name type="scientific">Lentzea flava</name>
    <dbReference type="NCBI Taxonomy" id="103732"/>
    <lineage>
        <taxon>Bacteria</taxon>
        <taxon>Bacillati</taxon>
        <taxon>Actinomycetota</taxon>
        <taxon>Actinomycetes</taxon>
        <taxon>Pseudonocardiales</taxon>
        <taxon>Pseudonocardiaceae</taxon>
        <taxon>Lentzea</taxon>
    </lineage>
</organism>
<protein>
    <recommendedName>
        <fullName evidence="5">DUF4367 domain-containing protein</fullName>
    </recommendedName>
</protein>
<name>A0ABQ2V0K6_9PSEU</name>
<feature type="transmembrane region" description="Helical" evidence="2">
    <location>
        <begin position="39"/>
        <end position="60"/>
    </location>
</feature>
<evidence type="ECO:0000313" key="3">
    <source>
        <dbReference type="EMBL" id="GGU62823.1"/>
    </source>
</evidence>
<accession>A0ABQ2V0K6</accession>